<evidence type="ECO:0000259" key="2">
    <source>
        <dbReference type="Pfam" id="PF04909"/>
    </source>
</evidence>
<name>A0A367KIY8_RHIST</name>
<feature type="domain" description="Amidohydrolase-related" evidence="2">
    <location>
        <begin position="11"/>
        <end position="312"/>
    </location>
</feature>
<dbReference type="Pfam" id="PF04909">
    <property type="entry name" value="Amidohydro_2"/>
    <property type="match status" value="1"/>
</dbReference>
<dbReference type="PANTHER" id="PTHR43569:SF2">
    <property type="entry name" value="AMIDOHYDROLASE-RELATED DOMAIN-CONTAINING PROTEIN"/>
    <property type="match status" value="1"/>
</dbReference>
<dbReference type="OrthoDB" id="2135488at2759"/>
<dbReference type="STRING" id="4846.A0A367KIY8"/>
<proteinExistence type="inferred from homology"/>
<dbReference type="Gene3D" id="3.20.20.140">
    <property type="entry name" value="Metal-dependent hydrolases"/>
    <property type="match status" value="1"/>
</dbReference>
<dbReference type="InterPro" id="IPR052350">
    <property type="entry name" value="Metallo-dep_Lactonases"/>
</dbReference>
<reference evidence="3 4" key="1">
    <citation type="journal article" date="2018" name="G3 (Bethesda)">
        <title>Phylogenetic and Phylogenomic Definition of Rhizopus Species.</title>
        <authorList>
            <person name="Gryganskyi A.P."/>
            <person name="Golan J."/>
            <person name="Dolatabadi S."/>
            <person name="Mondo S."/>
            <person name="Robb S."/>
            <person name="Idnurm A."/>
            <person name="Muszewska A."/>
            <person name="Steczkiewicz K."/>
            <person name="Masonjones S."/>
            <person name="Liao H.L."/>
            <person name="Gajdeczka M.T."/>
            <person name="Anike F."/>
            <person name="Vuek A."/>
            <person name="Anishchenko I.M."/>
            <person name="Voigt K."/>
            <person name="de Hoog G.S."/>
            <person name="Smith M.E."/>
            <person name="Heitman J."/>
            <person name="Vilgalys R."/>
            <person name="Stajich J.E."/>
        </authorList>
    </citation>
    <scope>NUCLEOTIDE SEQUENCE [LARGE SCALE GENOMIC DNA]</scope>
    <source>
        <strain evidence="3 4">LSU 92-RS-03</strain>
    </source>
</reference>
<evidence type="ECO:0000313" key="4">
    <source>
        <dbReference type="Proteomes" id="UP000253551"/>
    </source>
</evidence>
<sequence>MTPITQRTNIIDSHVHFWHPDQVYVSWIKQDNKAFFKHKDAHEYTEQIEKSDVYIQSAVYVETDVDACHGLVEADWIVRYADQIQSNAVFGGIGAIVVFAPVYQGNHVRNYLDTLIHLLRDKQSYVKGVRYLLQDPTQDPHRVLSPEFVQGIQALEAYHLSFDLTINCNDHPEQFPPLQTLVSLCPRVRFVLDHMGKPPCDSQPGEKRFEFWRQQIHQLAQFPHVYCKVSGLLTEFKENHDDVAKQLKPFIQVIRDSFGVDRIMFGGDWPIVELSHSNWQQWYQILSDIIQDWSAEEKNKLFVINAAHFYQL</sequence>
<gene>
    <name evidence="3" type="ORF">CU098_004444</name>
</gene>
<dbReference type="InterPro" id="IPR006680">
    <property type="entry name" value="Amidohydro-rel"/>
</dbReference>
<protein>
    <recommendedName>
        <fullName evidence="2">Amidohydrolase-related domain-containing protein</fullName>
    </recommendedName>
</protein>
<comment type="similarity">
    <text evidence="1">Belongs to the metallo-dependent hydrolases superfamily.</text>
</comment>
<organism evidence="3 4">
    <name type="scientific">Rhizopus stolonifer</name>
    <name type="common">Rhizopus nigricans</name>
    <dbReference type="NCBI Taxonomy" id="4846"/>
    <lineage>
        <taxon>Eukaryota</taxon>
        <taxon>Fungi</taxon>
        <taxon>Fungi incertae sedis</taxon>
        <taxon>Mucoromycota</taxon>
        <taxon>Mucoromycotina</taxon>
        <taxon>Mucoromycetes</taxon>
        <taxon>Mucorales</taxon>
        <taxon>Mucorineae</taxon>
        <taxon>Rhizopodaceae</taxon>
        <taxon>Rhizopus</taxon>
    </lineage>
</organism>
<accession>A0A367KIY8</accession>
<dbReference type="InterPro" id="IPR032466">
    <property type="entry name" value="Metal_Hydrolase"/>
</dbReference>
<keyword evidence="4" id="KW-1185">Reference proteome</keyword>
<evidence type="ECO:0000256" key="1">
    <source>
        <dbReference type="ARBA" id="ARBA00038310"/>
    </source>
</evidence>
<dbReference type="GO" id="GO:0016787">
    <property type="term" value="F:hydrolase activity"/>
    <property type="evidence" value="ECO:0007669"/>
    <property type="project" value="InterPro"/>
</dbReference>
<evidence type="ECO:0000313" key="3">
    <source>
        <dbReference type="EMBL" id="RCI02137.1"/>
    </source>
</evidence>
<comment type="caution">
    <text evidence="3">The sequence shown here is derived from an EMBL/GenBank/DDBJ whole genome shotgun (WGS) entry which is preliminary data.</text>
</comment>
<dbReference type="PANTHER" id="PTHR43569">
    <property type="entry name" value="AMIDOHYDROLASE"/>
    <property type="match status" value="1"/>
</dbReference>
<dbReference type="SUPFAM" id="SSF51556">
    <property type="entry name" value="Metallo-dependent hydrolases"/>
    <property type="match status" value="1"/>
</dbReference>
<dbReference type="AlphaFoldDB" id="A0A367KIY8"/>
<dbReference type="Proteomes" id="UP000253551">
    <property type="component" value="Unassembled WGS sequence"/>
</dbReference>
<dbReference type="EMBL" id="PJQM01001514">
    <property type="protein sequence ID" value="RCI02137.1"/>
    <property type="molecule type" value="Genomic_DNA"/>
</dbReference>